<reference evidence="1" key="2">
    <citation type="journal article" date="2015" name="Fish Shellfish Immunol.">
        <title>Early steps in the European eel (Anguilla anguilla)-Vibrio vulnificus interaction in the gills: Role of the RtxA13 toxin.</title>
        <authorList>
            <person name="Callol A."/>
            <person name="Pajuelo D."/>
            <person name="Ebbesson L."/>
            <person name="Teles M."/>
            <person name="MacKenzie S."/>
            <person name="Amaro C."/>
        </authorList>
    </citation>
    <scope>NUCLEOTIDE SEQUENCE</scope>
</reference>
<dbReference type="AlphaFoldDB" id="A0A0E9SAC4"/>
<evidence type="ECO:0000313" key="1">
    <source>
        <dbReference type="EMBL" id="JAH38329.1"/>
    </source>
</evidence>
<accession>A0A0E9SAC4</accession>
<protein>
    <submittedName>
        <fullName evidence="1">Uncharacterized protein</fullName>
    </submittedName>
</protein>
<name>A0A0E9SAC4_ANGAN</name>
<proteinExistence type="predicted"/>
<organism evidence="1">
    <name type="scientific">Anguilla anguilla</name>
    <name type="common">European freshwater eel</name>
    <name type="synonym">Muraena anguilla</name>
    <dbReference type="NCBI Taxonomy" id="7936"/>
    <lineage>
        <taxon>Eukaryota</taxon>
        <taxon>Metazoa</taxon>
        <taxon>Chordata</taxon>
        <taxon>Craniata</taxon>
        <taxon>Vertebrata</taxon>
        <taxon>Euteleostomi</taxon>
        <taxon>Actinopterygii</taxon>
        <taxon>Neopterygii</taxon>
        <taxon>Teleostei</taxon>
        <taxon>Anguilliformes</taxon>
        <taxon>Anguillidae</taxon>
        <taxon>Anguilla</taxon>
    </lineage>
</organism>
<reference evidence="1" key="1">
    <citation type="submission" date="2014-11" db="EMBL/GenBank/DDBJ databases">
        <authorList>
            <person name="Amaro Gonzalez C."/>
        </authorList>
    </citation>
    <scope>NUCLEOTIDE SEQUENCE</scope>
</reference>
<sequence length="68" mass="7638">MGPDLLPSHRCTDQLEHPNSRCTVISQQTCSLSQDIVIVSTPAFPTLHNCSTRQCKCHHVSYFFLHIG</sequence>
<dbReference type="EMBL" id="GBXM01070248">
    <property type="protein sequence ID" value="JAH38329.1"/>
    <property type="molecule type" value="Transcribed_RNA"/>
</dbReference>